<gene>
    <name evidence="2" type="ORF">NEF87_001812</name>
</gene>
<evidence type="ECO:0000256" key="1">
    <source>
        <dbReference type="SAM" id="Phobius"/>
    </source>
</evidence>
<dbReference type="EMBL" id="CP104013">
    <property type="protein sequence ID" value="UYP45527.1"/>
    <property type="molecule type" value="Genomic_DNA"/>
</dbReference>
<keyword evidence="3" id="KW-1185">Reference proteome</keyword>
<evidence type="ECO:0000313" key="2">
    <source>
        <dbReference type="EMBL" id="UYP45527.1"/>
    </source>
</evidence>
<evidence type="ECO:0000313" key="3">
    <source>
        <dbReference type="Proteomes" id="UP001208689"/>
    </source>
</evidence>
<proteinExistence type="predicted"/>
<name>A0ABY6HPV2_9ARCH</name>
<accession>A0ABY6HPV2</accession>
<protein>
    <submittedName>
        <fullName evidence="2">Uncharacterized protein</fullName>
    </submittedName>
</protein>
<feature type="transmembrane region" description="Helical" evidence="1">
    <location>
        <begin position="606"/>
        <end position="626"/>
    </location>
</feature>
<reference evidence="2" key="1">
    <citation type="submission" date="2022-09" db="EMBL/GenBank/DDBJ databases">
        <title>Actin cytoskeleton and complex cell architecture in an #Asgard archaeon.</title>
        <authorList>
            <person name="Ponce Toledo R.I."/>
            <person name="Schleper C."/>
            <person name="Rodrigues Oliveira T."/>
            <person name="Wollweber F."/>
            <person name="Xu J."/>
            <person name="Rittmann S."/>
            <person name="Klingl A."/>
            <person name="Pilhofer M."/>
        </authorList>
    </citation>
    <scope>NUCLEOTIDE SEQUENCE</scope>
    <source>
        <strain evidence="2">B-35</strain>
    </source>
</reference>
<sequence>MIMKRAYLYRTLIVLFMFGCIFNSSFTKIDNGRDISNNGLRELPSEQPLDSQSSYKMYDYNHLGGKYPFDQFIFAPTYVERYQNQVENQIHFYLPYDENYRECRGTFEWYRIFVDGQQKDYQEIYNTWEFTVDYSLQNTVMNNIGIHNVTFEIFHSITQQIYAHEMIVNITEDNPVLGMYYDDFYYYPDNYQPFSWTVYTTDNLKFNYTVIVDNNSISDGYDEYSGTNVNLNLETIFAINDKVGSTSKIELFVIDENGKSTYDCFNLTKAGNYIPQIVNMATKTSQYGDFVMYETQNAMIVTSAIDSDSSPLYDDLDKIYIIIFGDYGQPYPYRIIENVSSNQIYEVPLTTIRLSELEAQYSTRFTNLRFMAIAVDNSGRSSYYSMEINLGGYLRQEFLKTENIHSGNAKSGKYISSLDPSFEYNSDVKFKLTISTTLTTSTNMFFAASTASEWERNLQEGYYRMDMYSRSEYNGVFGNVEIDNTYYEGGGVVFWINAANKSAVTFPITLRLTYPDEISPNLLFGEPPLQFMHWKSDYEDTAEFNTWHVYSNESYVDNYGNTINEQYKLAGENIYEFKLYDLGLYGFGIDAFLVDEWSNSVNDAVIPGYSLFPLITIFGLAIVFLISRNKHFNH</sequence>
<keyword evidence="1" id="KW-0472">Membrane</keyword>
<organism evidence="2 3">
    <name type="scientific">Candidatus Lokiarchaeum ossiferum</name>
    <dbReference type="NCBI Taxonomy" id="2951803"/>
    <lineage>
        <taxon>Archaea</taxon>
        <taxon>Promethearchaeati</taxon>
        <taxon>Promethearchaeota</taxon>
        <taxon>Promethearchaeia</taxon>
        <taxon>Promethearchaeales</taxon>
        <taxon>Promethearchaeaceae</taxon>
        <taxon>Candidatus Lokiarchaeum</taxon>
    </lineage>
</organism>
<dbReference type="Proteomes" id="UP001208689">
    <property type="component" value="Chromosome"/>
</dbReference>
<keyword evidence="1" id="KW-0812">Transmembrane</keyword>
<keyword evidence="1" id="KW-1133">Transmembrane helix</keyword>